<sequence>MEHQERISSESTGLGIVSQNVKWLITASCGQLGILFFGVESNRALYCLCLEFGRCAIYGVRNPDTSDRNRNNNNDDNNNKNSNYKNRVPALCA</sequence>
<name>A0A0E9X946_ANGAN</name>
<proteinExistence type="predicted"/>
<protein>
    <submittedName>
        <fullName evidence="2">Uncharacterized protein</fullName>
    </submittedName>
</protein>
<feature type="region of interest" description="Disordered" evidence="1">
    <location>
        <begin position="61"/>
        <end position="93"/>
    </location>
</feature>
<reference evidence="2" key="2">
    <citation type="journal article" date="2015" name="Fish Shellfish Immunol.">
        <title>Early steps in the European eel (Anguilla anguilla)-Vibrio vulnificus interaction in the gills: Role of the RtxA13 toxin.</title>
        <authorList>
            <person name="Callol A."/>
            <person name="Pajuelo D."/>
            <person name="Ebbesson L."/>
            <person name="Teles M."/>
            <person name="MacKenzie S."/>
            <person name="Amaro C."/>
        </authorList>
    </citation>
    <scope>NUCLEOTIDE SEQUENCE</scope>
</reference>
<dbReference type="AlphaFoldDB" id="A0A0E9X946"/>
<accession>A0A0E9X946</accession>
<feature type="compositionally biased region" description="Low complexity" evidence="1">
    <location>
        <begin position="71"/>
        <end position="87"/>
    </location>
</feature>
<dbReference type="EMBL" id="GBXM01010212">
    <property type="protein sequence ID" value="JAH98365.1"/>
    <property type="molecule type" value="Transcribed_RNA"/>
</dbReference>
<evidence type="ECO:0000256" key="1">
    <source>
        <dbReference type="SAM" id="MobiDB-lite"/>
    </source>
</evidence>
<organism evidence="2">
    <name type="scientific">Anguilla anguilla</name>
    <name type="common">European freshwater eel</name>
    <name type="synonym">Muraena anguilla</name>
    <dbReference type="NCBI Taxonomy" id="7936"/>
    <lineage>
        <taxon>Eukaryota</taxon>
        <taxon>Metazoa</taxon>
        <taxon>Chordata</taxon>
        <taxon>Craniata</taxon>
        <taxon>Vertebrata</taxon>
        <taxon>Euteleostomi</taxon>
        <taxon>Actinopterygii</taxon>
        <taxon>Neopterygii</taxon>
        <taxon>Teleostei</taxon>
        <taxon>Anguilliformes</taxon>
        <taxon>Anguillidae</taxon>
        <taxon>Anguilla</taxon>
    </lineage>
</organism>
<reference evidence="2" key="1">
    <citation type="submission" date="2014-11" db="EMBL/GenBank/DDBJ databases">
        <authorList>
            <person name="Amaro Gonzalez C."/>
        </authorList>
    </citation>
    <scope>NUCLEOTIDE SEQUENCE</scope>
</reference>
<evidence type="ECO:0000313" key="2">
    <source>
        <dbReference type="EMBL" id="JAH98365.1"/>
    </source>
</evidence>